<sequence length="147" mass="16616">MVPNACREMVLYQPVYKPGAMSDNGDLEVPALISDKDWAKHIAHTPLLAYDVPIMFLSCNGSYVPNDLKKKKSRADDWDVGERERVCTQWHSASTSSCDLQKGERYADLGYIFTKITETVKLELTYNYNCEFICACACHKAALRAKL</sequence>
<evidence type="ECO:0000313" key="2">
    <source>
        <dbReference type="Proteomes" id="UP001218188"/>
    </source>
</evidence>
<dbReference type="AlphaFoldDB" id="A0AAD6T690"/>
<protein>
    <submittedName>
        <fullName evidence="1">Uncharacterized protein</fullName>
    </submittedName>
</protein>
<name>A0AAD6T690_9AGAR</name>
<keyword evidence="2" id="KW-1185">Reference proteome</keyword>
<proteinExistence type="predicted"/>
<evidence type="ECO:0000313" key="1">
    <source>
        <dbReference type="EMBL" id="KAJ7040184.1"/>
    </source>
</evidence>
<accession>A0AAD6T690</accession>
<dbReference type="Proteomes" id="UP001218188">
    <property type="component" value="Unassembled WGS sequence"/>
</dbReference>
<organism evidence="1 2">
    <name type="scientific">Mycena alexandri</name>
    <dbReference type="NCBI Taxonomy" id="1745969"/>
    <lineage>
        <taxon>Eukaryota</taxon>
        <taxon>Fungi</taxon>
        <taxon>Dikarya</taxon>
        <taxon>Basidiomycota</taxon>
        <taxon>Agaricomycotina</taxon>
        <taxon>Agaricomycetes</taxon>
        <taxon>Agaricomycetidae</taxon>
        <taxon>Agaricales</taxon>
        <taxon>Marasmiineae</taxon>
        <taxon>Mycenaceae</taxon>
        <taxon>Mycena</taxon>
    </lineage>
</organism>
<gene>
    <name evidence="1" type="ORF">C8F04DRAFT_1254360</name>
</gene>
<reference evidence="1" key="1">
    <citation type="submission" date="2023-03" db="EMBL/GenBank/DDBJ databases">
        <title>Massive genome expansion in bonnet fungi (Mycena s.s.) driven by repeated elements and novel gene families across ecological guilds.</title>
        <authorList>
            <consortium name="Lawrence Berkeley National Laboratory"/>
            <person name="Harder C.B."/>
            <person name="Miyauchi S."/>
            <person name="Viragh M."/>
            <person name="Kuo A."/>
            <person name="Thoen E."/>
            <person name="Andreopoulos B."/>
            <person name="Lu D."/>
            <person name="Skrede I."/>
            <person name="Drula E."/>
            <person name="Henrissat B."/>
            <person name="Morin E."/>
            <person name="Kohler A."/>
            <person name="Barry K."/>
            <person name="LaButti K."/>
            <person name="Morin E."/>
            <person name="Salamov A."/>
            <person name="Lipzen A."/>
            <person name="Mereny Z."/>
            <person name="Hegedus B."/>
            <person name="Baldrian P."/>
            <person name="Stursova M."/>
            <person name="Weitz H."/>
            <person name="Taylor A."/>
            <person name="Grigoriev I.V."/>
            <person name="Nagy L.G."/>
            <person name="Martin F."/>
            <person name="Kauserud H."/>
        </authorList>
    </citation>
    <scope>NUCLEOTIDE SEQUENCE</scope>
    <source>
        <strain evidence="1">CBHHK200</strain>
    </source>
</reference>
<comment type="caution">
    <text evidence="1">The sequence shown here is derived from an EMBL/GenBank/DDBJ whole genome shotgun (WGS) entry which is preliminary data.</text>
</comment>
<dbReference type="EMBL" id="JARJCM010000023">
    <property type="protein sequence ID" value="KAJ7040184.1"/>
    <property type="molecule type" value="Genomic_DNA"/>
</dbReference>